<evidence type="ECO:0000256" key="4">
    <source>
        <dbReference type="ARBA" id="ARBA00022989"/>
    </source>
</evidence>
<reference evidence="9 10" key="1">
    <citation type="journal article" date="2019" name="Int. J. Syst. Evol. Microbiol.">
        <title>Capsulimonas corticalis gen. nov., sp. nov., an aerobic capsulated bacterium, of a novel bacterial order, Capsulimonadales ord. nov., of the class Armatimonadia of the phylum Armatimonadetes.</title>
        <authorList>
            <person name="Li J."/>
            <person name="Kudo C."/>
            <person name="Tonouchi A."/>
        </authorList>
    </citation>
    <scope>NUCLEOTIDE SEQUENCE [LARGE SCALE GENOMIC DNA]</scope>
    <source>
        <strain evidence="9 10">AX-7</strain>
    </source>
</reference>
<dbReference type="InterPro" id="IPR050250">
    <property type="entry name" value="Macrolide_Exporter_MacB"/>
</dbReference>
<dbReference type="OrthoDB" id="9770036at2"/>
<dbReference type="Proteomes" id="UP000287394">
    <property type="component" value="Chromosome"/>
</dbReference>
<proteinExistence type="inferred from homology"/>
<dbReference type="GO" id="GO:0022857">
    <property type="term" value="F:transmembrane transporter activity"/>
    <property type="evidence" value="ECO:0007669"/>
    <property type="project" value="TreeGrafter"/>
</dbReference>
<evidence type="ECO:0000313" key="9">
    <source>
        <dbReference type="EMBL" id="BDI29767.1"/>
    </source>
</evidence>
<organism evidence="9 10">
    <name type="scientific">Capsulimonas corticalis</name>
    <dbReference type="NCBI Taxonomy" id="2219043"/>
    <lineage>
        <taxon>Bacteria</taxon>
        <taxon>Bacillati</taxon>
        <taxon>Armatimonadota</taxon>
        <taxon>Armatimonadia</taxon>
        <taxon>Capsulimonadales</taxon>
        <taxon>Capsulimonadaceae</taxon>
        <taxon>Capsulimonas</taxon>
    </lineage>
</organism>
<gene>
    <name evidence="9" type="ORF">CCAX7_18180</name>
</gene>
<dbReference type="EMBL" id="AP025739">
    <property type="protein sequence ID" value="BDI29767.1"/>
    <property type="molecule type" value="Genomic_DNA"/>
</dbReference>
<keyword evidence="2" id="KW-1003">Cell membrane</keyword>
<protein>
    <submittedName>
        <fullName evidence="9">Multidrug ABC transporter substrate-binding protein</fullName>
    </submittedName>
</protein>
<sequence length="427" mass="45215">MAVEEIPSPAAANMAGESKITFGDKGLVNLTMALRGLGANKLRAFLTMLGVIIGVGAVIIAIAIGQGSRAAVAASLQKLGTNVLTVFPGQQRSGGVSQGLGSTNTMVLADADAILKDCPSVARVSPQVNKNAQVKYKANNTNTSIYGTGVDYPIISNHPIADGRYITKADIHSNARVAVLGSTASTNLFDTQNPVGRTVQIAGQSFKVVGLLQSKGGQGFRNPDDGVYVPISTAMRRLFGLKNIQTITCQARTETLMTQAQTEIDTVMRRQHKIASDGNPDFIIFNQADLAQAQNAQQDTFSSLITYLAVVSLVVGGIGIMNIMLVSVTERTREIGVRKAIGAKRKDILTQFLLEALLLSLVGGLLGVAMGIGGAQLVQIKNGWTIVIQPQTVLLAFSFSAVVGVFFGFYPAFKASQMNPIEALRYE</sequence>
<evidence type="ECO:0000256" key="2">
    <source>
        <dbReference type="ARBA" id="ARBA00022475"/>
    </source>
</evidence>
<keyword evidence="5" id="KW-0472">Membrane</keyword>
<accession>A0A402D5J2</accession>
<evidence type="ECO:0000259" key="7">
    <source>
        <dbReference type="Pfam" id="PF02687"/>
    </source>
</evidence>
<feature type="domain" description="MacB-like periplasmic core" evidence="8">
    <location>
        <begin position="45"/>
        <end position="266"/>
    </location>
</feature>
<dbReference type="InterPro" id="IPR003838">
    <property type="entry name" value="ABC3_permease_C"/>
</dbReference>
<keyword evidence="4" id="KW-1133">Transmembrane helix</keyword>
<comment type="similarity">
    <text evidence="6">Belongs to the ABC-4 integral membrane protein family.</text>
</comment>
<evidence type="ECO:0000256" key="1">
    <source>
        <dbReference type="ARBA" id="ARBA00004651"/>
    </source>
</evidence>
<evidence type="ECO:0000256" key="6">
    <source>
        <dbReference type="ARBA" id="ARBA00038076"/>
    </source>
</evidence>
<feature type="domain" description="ABC3 transporter permease C-terminal" evidence="7">
    <location>
        <begin position="308"/>
        <end position="420"/>
    </location>
</feature>
<dbReference type="FunCoup" id="A0A402D5J2">
    <property type="interactions" value="302"/>
</dbReference>
<name>A0A402D5J2_9BACT</name>
<keyword evidence="3" id="KW-0812">Transmembrane</keyword>
<evidence type="ECO:0000259" key="8">
    <source>
        <dbReference type="Pfam" id="PF12704"/>
    </source>
</evidence>
<dbReference type="InterPro" id="IPR025857">
    <property type="entry name" value="MacB_PCD"/>
</dbReference>
<dbReference type="Pfam" id="PF02687">
    <property type="entry name" value="FtsX"/>
    <property type="match status" value="1"/>
</dbReference>
<dbReference type="RefSeq" id="WP_119324712.1">
    <property type="nucleotide sequence ID" value="NZ_AP025739.1"/>
</dbReference>
<dbReference type="Pfam" id="PF12704">
    <property type="entry name" value="MacB_PCD"/>
    <property type="match status" value="1"/>
</dbReference>
<dbReference type="PANTHER" id="PTHR30572">
    <property type="entry name" value="MEMBRANE COMPONENT OF TRANSPORTER-RELATED"/>
    <property type="match status" value="1"/>
</dbReference>
<dbReference type="GO" id="GO:0005886">
    <property type="term" value="C:plasma membrane"/>
    <property type="evidence" value="ECO:0007669"/>
    <property type="project" value="UniProtKB-SubCell"/>
</dbReference>
<keyword evidence="10" id="KW-1185">Reference proteome</keyword>
<dbReference type="AlphaFoldDB" id="A0A402D5J2"/>
<dbReference type="KEGG" id="ccot:CCAX7_18180"/>
<evidence type="ECO:0000313" key="10">
    <source>
        <dbReference type="Proteomes" id="UP000287394"/>
    </source>
</evidence>
<evidence type="ECO:0000256" key="3">
    <source>
        <dbReference type="ARBA" id="ARBA00022692"/>
    </source>
</evidence>
<evidence type="ECO:0000256" key="5">
    <source>
        <dbReference type="ARBA" id="ARBA00023136"/>
    </source>
</evidence>
<comment type="subcellular location">
    <subcellularLocation>
        <location evidence="1">Cell membrane</location>
        <topology evidence="1">Multi-pass membrane protein</topology>
    </subcellularLocation>
</comment>
<dbReference type="PANTHER" id="PTHR30572:SF4">
    <property type="entry name" value="ABC TRANSPORTER PERMEASE YTRF"/>
    <property type="match status" value="1"/>
</dbReference>